<feature type="transmembrane region" description="Helical" evidence="1">
    <location>
        <begin position="12"/>
        <end position="29"/>
    </location>
</feature>
<accession>A0ABT0MPY8</accession>
<protein>
    <submittedName>
        <fullName evidence="2">DUF943 family protein</fullName>
    </submittedName>
</protein>
<evidence type="ECO:0000256" key="1">
    <source>
        <dbReference type="SAM" id="Phobius"/>
    </source>
</evidence>
<gene>
    <name evidence="2" type="ORF">MFP26_03105</name>
</gene>
<comment type="caution">
    <text evidence="2">The sequence shown here is derived from an EMBL/GenBank/DDBJ whole genome shotgun (WGS) entry which is preliminary data.</text>
</comment>
<keyword evidence="1" id="KW-0472">Membrane</keyword>
<keyword evidence="1" id="KW-1133">Transmembrane helix</keyword>
<evidence type="ECO:0000313" key="2">
    <source>
        <dbReference type="EMBL" id="MCL2891692.1"/>
    </source>
</evidence>
<sequence>MGRIKILSKKRVIAVLAVLAAVYGIIWLSRPVKIVAIHQRNNFSDVLVLNFPLTNRGKIGWWLKHKDMLKEQYAIPKRSSYGSFNITFWDFGEGYKESEYDRLCFEDMPAQKNCIEKQRFFSIHDNGRGDITFKTSSQLYKQQPDGKIVPVESRVDIVR</sequence>
<reference evidence="2 3" key="1">
    <citation type="submission" date="2022-02" db="EMBL/GenBank/DDBJ databases">
        <title>Description of Brenneria tiliae sp. nov. isolated from symptomatic Tilia x moltkei and Tilia x europaea trees in the UK.</title>
        <authorList>
            <person name="Kile H."/>
        </authorList>
    </citation>
    <scope>NUCLEOTIDE SEQUENCE [LARGE SCALE GENOMIC DNA]</scope>
    <source>
        <strain evidence="2 3">MC1SB4.1</strain>
    </source>
</reference>
<name>A0ABT0MPY8_9GAMM</name>
<evidence type="ECO:0000313" key="3">
    <source>
        <dbReference type="Proteomes" id="UP001203069"/>
    </source>
</evidence>
<dbReference type="Proteomes" id="UP001203069">
    <property type="component" value="Unassembled WGS sequence"/>
</dbReference>
<keyword evidence="3" id="KW-1185">Reference proteome</keyword>
<proteinExistence type="predicted"/>
<dbReference type="Pfam" id="PF06092">
    <property type="entry name" value="DUF943"/>
    <property type="match status" value="1"/>
</dbReference>
<organism evidence="2 3">
    <name type="scientific">Brenneria tiliae</name>
    <dbReference type="NCBI Taxonomy" id="2914984"/>
    <lineage>
        <taxon>Bacteria</taxon>
        <taxon>Pseudomonadati</taxon>
        <taxon>Pseudomonadota</taxon>
        <taxon>Gammaproteobacteria</taxon>
        <taxon>Enterobacterales</taxon>
        <taxon>Pectobacteriaceae</taxon>
        <taxon>Brenneria</taxon>
    </lineage>
</organism>
<dbReference type="InterPro" id="IPR010351">
    <property type="entry name" value="DUF943"/>
</dbReference>
<keyword evidence="1" id="KW-0812">Transmembrane</keyword>
<dbReference type="EMBL" id="JAKPBZ010000104">
    <property type="protein sequence ID" value="MCL2891692.1"/>
    <property type="molecule type" value="Genomic_DNA"/>
</dbReference>